<dbReference type="AlphaFoldDB" id="A0A0C2TKV4"/>
<reference evidence="10 11" key="1">
    <citation type="submission" date="2014-04" db="EMBL/GenBank/DDBJ databases">
        <title>Evolutionary Origins and Diversification of the Mycorrhizal Mutualists.</title>
        <authorList>
            <consortium name="DOE Joint Genome Institute"/>
            <consortium name="Mycorrhizal Genomics Consortium"/>
            <person name="Kohler A."/>
            <person name="Kuo A."/>
            <person name="Nagy L.G."/>
            <person name="Floudas D."/>
            <person name="Copeland A."/>
            <person name="Barry K.W."/>
            <person name="Cichocki N."/>
            <person name="Veneault-Fourrey C."/>
            <person name="LaButti K."/>
            <person name="Lindquist E.A."/>
            <person name="Lipzen A."/>
            <person name="Lundell T."/>
            <person name="Morin E."/>
            <person name="Murat C."/>
            <person name="Riley R."/>
            <person name="Ohm R."/>
            <person name="Sun H."/>
            <person name="Tunlid A."/>
            <person name="Henrissat B."/>
            <person name="Grigoriev I.V."/>
            <person name="Hibbett D.S."/>
            <person name="Martin F."/>
        </authorList>
    </citation>
    <scope>NUCLEOTIDE SEQUENCE [LARGE SCALE GENOMIC DNA]</scope>
    <source>
        <strain evidence="10 11">Koide BX008</strain>
    </source>
</reference>
<evidence type="ECO:0000256" key="2">
    <source>
        <dbReference type="ARBA" id="ARBA00008328"/>
    </source>
</evidence>
<dbReference type="PANTHER" id="PTHR12263:SF0">
    <property type="entry name" value="V-TYPE PROTON ATPASE SUBUNIT"/>
    <property type="match status" value="1"/>
</dbReference>
<sequence length="96" mass="10473">MGSIFPVFFFGAIVVALMFGVALLTPKGPNQAVIRTALMLTLATCYLLWMITYLAQLHPLIGECCLVLVFWKTMAERGVSSPSQNGQEQGMSGRMS</sequence>
<evidence type="ECO:0000313" key="10">
    <source>
        <dbReference type="EMBL" id="KIL67694.1"/>
    </source>
</evidence>
<dbReference type="InParanoid" id="A0A0C2TKV4"/>
<dbReference type="InterPro" id="IPR008389">
    <property type="entry name" value="ATPase_V0-cplx_e1/e2_su"/>
</dbReference>
<feature type="transmembrane region" description="Helical" evidence="9">
    <location>
        <begin position="37"/>
        <end position="55"/>
    </location>
</feature>
<dbReference type="Pfam" id="PF05493">
    <property type="entry name" value="ATP_synt_H"/>
    <property type="match status" value="1"/>
</dbReference>
<evidence type="ECO:0000256" key="1">
    <source>
        <dbReference type="ARBA" id="ARBA00004127"/>
    </source>
</evidence>
<comment type="similarity">
    <text evidence="2">Belongs to the V-ATPase e1/e2 subunit family.</text>
</comment>
<dbReference type="GO" id="GO:0012505">
    <property type="term" value="C:endomembrane system"/>
    <property type="evidence" value="ECO:0007669"/>
    <property type="project" value="UniProtKB-SubCell"/>
</dbReference>
<keyword evidence="7" id="KW-0406">Ion transport</keyword>
<dbReference type="GO" id="GO:0046961">
    <property type="term" value="F:proton-transporting ATPase activity, rotational mechanism"/>
    <property type="evidence" value="ECO:0007669"/>
    <property type="project" value="InterPro"/>
</dbReference>
<dbReference type="HOGENOM" id="CLU_2359240_0_0_1"/>
<evidence type="ECO:0000256" key="3">
    <source>
        <dbReference type="ARBA" id="ARBA00022448"/>
    </source>
</evidence>
<dbReference type="PANTHER" id="PTHR12263">
    <property type="entry name" value="VACUOLAR ATP SYNTHASE SUBUNIT H"/>
    <property type="match status" value="1"/>
</dbReference>
<proteinExistence type="inferred from homology"/>
<dbReference type="GO" id="GO:0000220">
    <property type="term" value="C:vacuolar proton-transporting V-type ATPase, V0 domain"/>
    <property type="evidence" value="ECO:0007669"/>
    <property type="project" value="TreeGrafter"/>
</dbReference>
<keyword evidence="5" id="KW-0375">Hydrogen ion transport</keyword>
<keyword evidence="3" id="KW-0813">Transport</keyword>
<evidence type="ECO:0000256" key="5">
    <source>
        <dbReference type="ARBA" id="ARBA00022781"/>
    </source>
</evidence>
<gene>
    <name evidence="10" type="ORF">M378DRAFT_73245</name>
</gene>
<feature type="transmembrane region" description="Helical" evidence="9">
    <location>
        <begin position="6"/>
        <end position="25"/>
    </location>
</feature>
<dbReference type="GO" id="GO:0007035">
    <property type="term" value="P:vacuolar acidification"/>
    <property type="evidence" value="ECO:0007669"/>
    <property type="project" value="TreeGrafter"/>
</dbReference>
<evidence type="ECO:0000256" key="8">
    <source>
        <dbReference type="ARBA" id="ARBA00023136"/>
    </source>
</evidence>
<name>A0A0C2TKV4_AMAMK</name>
<evidence type="ECO:0000256" key="9">
    <source>
        <dbReference type="SAM" id="Phobius"/>
    </source>
</evidence>
<evidence type="ECO:0000256" key="7">
    <source>
        <dbReference type="ARBA" id="ARBA00023065"/>
    </source>
</evidence>
<dbReference type="STRING" id="946122.A0A0C2TKV4"/>
<accession>A0A0C2TKV4</accession>
<dbReference type="Proteomes" id="UP000054549">
    <property type="component" value="Unassembled WGS sequence"/>
</dbReference>
<organism evidence="10 11">
    <name type="scientific">Amanita muscaria (strain Koide BX008)</name>
    <dbReference type="NCBI Taxonomy" id="946122"/>
    <lineage>
        <taxon>Eukaryota</taxon>
        <taxon>Fungi</taxon>
        <taxon>Dikarya</taxon>
        <taxon>Basidiomycota</taxon>
        <taxon>Agaricomycotina</taxon>
        <taxon>Agaricomycetes</taxon>
        <taxon>Agaricomycetidae</taxon>
        <taxon>Agaricales</taxon>
        <taxon>Pluteineae</taxon>
        <taxon>Amanitaceae</taxon>
        <taxon>Amanita</taxon>
    </lineage>
</organism>
<keyword evidence="4 9" id="KW-0812">Transmembrane</keyword>
<evidence type="ECO:0000256" key="6">
    <source>
        <dbReference type="ARBA" id="ARBA00022989"/>
    </source>
</evidence>
<keyword evidence="6 9" id="KW-1133">Transmembrane helix</keyword>
<evidence type="ECO:0000313" key="11">
    <source>
        <dbReference type="Proteomes" id="UP000054549"/>
    </source>
</evidence>
<keyword evidence="8 9" id="KW-0472">Membrane</keyword>
<dbReference type="EMBL" id="KN818231">
    <property type="protein sequence ID" value="KIL67694.1"/>
    <property type="molecule type" value="Genomic_DNA"/>
</dbReference>
<keyword evidence="11" id="KW-1185">Reference proteome</keyword>
<protein>
    <submittedName>
        <fullName evidence="10">Uncharacterized protein</fullName>
    </submittedName>
</protein>
<dbReference type="FunCoup" id="A0A0C2TKV4">
    <property type="interactions" value="81"/>
</dbReference>
<comment type="subcellular location">
    <subcellularLocation>
        <location evidence="1">Endomembrane system</location>
        <topology evidence="1">Multi-pass membrane protein</topology>
    </subcellularLocation>
</comment>
<evidence type="ECO:0000256" key="4">
    <source>
        <dbReference type="ARBA" id="ARBA00022692"/>
    </source>
</evidence>
<dbReference type="OrthoDB" id="1508846at2759"/>